<dbReference type="PROSITE" id="PS50293">
    <property type="entry name" value="TPR_REGION"/>
    <property type="match status" value="3"/>
</dbReference>
<proteinExistence type="predicted"/>
<feature type="repeat" description="TPR" evidence="1">
    <location>
        <begin position="171"/>
        <end position="204"/>
    </location>
</feature>
<evidence type="ECO:0000313" key="4">
    <source>
        <dbReference type="Proteomes" id="UP000184432"/>
    </source>
</evidence>
<dbReference type="PANTHER" id="PTHR44366">
    <property type="entry name" value="UDP-N-ACETYLGLUCOSAMINE--PEPTIDE N-ACETYLGLUCOSAMINYLTRANSFERASE 110 KDA SUBUNIT"/>
    <property type="match status" value="1"/>
</dbReference>
<protein>
    <submittedName>
        <fullName evidence="3">Tetratricopeptide repeat-containing protein</fullName>
    </submittedName>
</protein>
<evidence type="ECO:0000313" key="3">
    <source>
        <dbReference type="EMBL" id="SHI68138.1"/>
    </source>
</evidence>
<dbReference type="Pfam" id="PF13431">
    <property type="entry name" value="TPR_17"/>
    <property type="match status" value="1"/>
</dbReference>
<feature type="repeat" description="TPR" evidence="1">
    <location>
        <begin position="37"/>
        <end position="70"/>
    </location>
</feature>
<dbReference type="AlphaFoldDB" id="A0A1M6D530"/>
<feature type="repeat" description="TPR" evidence="1">
    <location>
        <begin position="104"/>
        <end position="136"/>
    </location>
</feature>
<feature type="repeat" description="TPR" evidence="1">
    <location>
        <begin position="600"/>
        <end position="633"/>
    </location>
</feature>
<reference evidence="4" key="1">
    <citation type="submission" date="2016-11" db="EMBL/GenBank/DDBJ databases">
        <authorList>
            <person name="Varghese N."/>
            <person name="Submissions S."/>
        </authorList>
    </citation>
    <scope>NUCLEOTIDE SEQUENCE [LARGE SCALE GENOMIC DNA]</scope>
    <source>
        <strain evidence="4">DSM 22623</strain>
    </source>
</reference>
<name>A0A1M6D530_9FLAO</name>
<dbReference type="SUPFAM" id="SSF48452">
    <property type="entry name" value="TPR-like"/>
    <property type="match status" value="4"/>
</dbReference>
<feature type="repeat" description="TPR" evidence="1">
    <location>
        <begin position="239"/>
        <end position="272"/>
    </location>
</feature>
<accession>A0A1M6D530</accession>
<keyword evidence="1" id="KW-0802">TPR repeat</keyword>
<evidence type="ECO:0000256" key="1">
    <source>
        <dbReference type="PROSITE-ProRule" id="PRU00339"/>
    </source>
</evidence>
<dbReference type="PANTHER" id="PTHR44366:SF1">
    <property type="entry name" value="UDP-N-ACETYLGLUCOSAMINE--PEPTIDE N-ACETYLGLUCOSAMINYLTRANSFERASE 110 KDA SUBUNIT"/>
    <property type="match status" value="1"/>
</dbReference>
<dbReference type="Gene3D" id="1.25.40.10">
    <property type="entry name" value="Tetratricopeptide repeat domain"/>
    <property type="match status" value="6"/>
</dbReference>
<feature type="repeat" description="TPR" evidence="1">
    <location>
        <begin position="4"/>
        <end position="36"/>
    </location>
</feature>
<dbReference type="Proteomes" id="UP000184432">
    <property type="component" value="Unassembled WGS sequence"/>
</dbReference>
<sequence>METAQEYYSLGYSHEKSDPEKAIEYYEKATQINPEYVDAYLNWGNVLLDQGQEEEAKEKYEKCLELDPNYKLAYHNLGLVHRASEPQKAIDYYKKVIALDPMYAAAYQSLGSLYDKIDLEKAIHYYEKAIEIDPNNVGYYNDLGNTLLDMNRYDEAIENYLQCIYLDNTYKFAYCNLGYVYERKKEYKTAITYYHKAIDLDSNYVDAYNGLGNVYLAQERYDDAEKMYKKCIALDAGFRHAQYNIGLLYTRIDKIALAVEHYQKALDIDPNYIDVYSGWGGILLKQEKYEEARSKYEKCLEIDPTNKLAYSSLGISYQSEDPNKSISYYEKVLEIDKHNVSAYNNIYHSITSLKDYKDSLKRFHDIVEQYDAVEGYWALGNLYQYFLHDFNQSYECYKKGLSKGEVQDGYLDLSNLYDSRGNLKASIAVLEEALQKKDQHIYILHNKAHYLFKMGEYEKSRKLWADVLIHYENEFEQDINFKLDAHNYLYYGNIYFEFFGDIEKAEKVFLEGIAKDEKNIGLLYALNLIYAEKDKREINVELSNYWKRNANVKAAEKIMDKPYSFANDYFKLAELYALEGENEKGHKAISEYLSYGEPSAKGFNLQGQLFLAQEEYLKAIRSFKKALKLDEHNFVLSNNLGNAYLRNKEYTAARVEFNKVLRRDPNNVDALIGLSELNLNGPEEELNEKVLSETDKYLSDAIQIGKSGKGSKQLNLYQNRNSETKEKKYKDLKLSDLYYSRGYIKTKQYEKHKLEINNSYLKDSLQCFKKSLDSNPDNIKAKIAIEEINTFIKSKRDTNINERSRALLVCSMAFVLFAFCQYYFYFLPKSTSSYALDEKGITYLTEAFSLKEKGVSGIKSITGVPFNDKTTLVTEIQKIVAKDQKVDMIKVLEKMDFKMLDSGTSNSVLSAGYYALISFGSILFMIAGLYLRKLLKIKVGVIELEKNKPSEISDMSLSGIEK</sequence>
<keyword evidence="2" id="KW-1133">Transmembrane helix</keyword>
<evidence type="ECO:0000256" key="2">
    <source>
        <dbReference type="SAM" id="Phobius"/>
    </source>
</evidence>
<dbReference type="RefSeq" id="WP_073315212.1">
    <property type="nucleotide sequence ID" value="NZ_FQYP01000002.1"/>
</dbReference>
<dbReference type="SMART" id="SM00028">
    <property type="entry name" value="TPR"/>
    <property type="match status" value="15"/>
</dbReference>
<dbReference type="PROSITE" id="PS50005">
    <property type="entry name" value="TPR"/>
    <property type="match status" value="10"/>
</dbReference>
<dbReference type="InterPro" id="IPR011990">
    <property type="entry name" value="TPR-like_helical_dom_sf"/>
</dbReference>
<keyword evidence="2" id="KW-0812">Transmembrane</keyword>
<dbReference type="OrthoDB" id="9811837at2"/>
<dbReference type="Pfam" id="PF13181">
    <property type="entry name" value="TPR_8"/>
    <property type="match status" value="1"/>
</dbReference>
<dbReference type="GO" id="GO:0097363">
    <property type="term" value="F:protein O-acetylglucosaminyltransferase activity"/>
    <property type="evidence" value="ECO:0007669"/>
    <property type="project" value="TreeGrafter"/>
</dbReference>
<feature type="repeat" description="TPR" evidence="1">
    <location>
        <begin position="634"/>
        <end position="667"/>
    </location>
</feature>
<feature type="repeat" description="TPR" evidence="1">
    <location>
        <begin position="273"/>
        <end position="306"/>
    </location>
</feature>
<gene>
    <name evidence="3" type="ORF">SAMN04488508_102432</name>
</gene>
<feature type="transmembrane region" description="Helical" evidence="2">
    <location>
        <begin position="806"/>
        <end position="826"/>
    </location>
</feature>
<feature type="repeat" description="TPR" evidence="1">
    <location>
        <begin position="205"/>
        <end position="238"/>
    </location>
</feature>
<dbReference type="Pfam" id="PF13414">
    <property type="entry name" value="TPR_11"/>
    <property type="match status" value="1"/>
</dbReference>
<dbReference type="EMBL" id="FQYP01000002">
    <property type="protein sequence ID" value="SHI68138.1"/>
    <property type="molecule type" value="Genomic_DNA"/>
</dbReference>
<dbReference type="SMART" id="SM00671">
    <property type="entry name" value="SEL1"/>
    <property type="match status" value="6"/>
</dbReference>
<dbReference type="Pfam" id="PF13424">
    <property type="entry name" value="TPR_12"/>
    <property type="match status" value="2"/>
</dbReference>
<keyword evidence="2" id="KW-0472">Membrane</keyword>
<dbReference type="InterPro" id="IPR019734">
    <property type="entry name" value="TPR_rpt"/>
</dbReference>
<feature type="transmembrane region" description="Helical" evidence="2">
    <location>
        <begin position="911"/>
        <end position="931"/>
    </location>
</feature>
<organism evidence="3 4">
    <name type="scientific">Aquimarina spongiae</name>
    <dbReference type="NCBI Taxonomy" id="570521"/>
    <lineage>
        <taxon>Bacteria</taxon>
        <taxon>Pseudomonadati</taxon>
        <taxon>Bacteroidota</taxon>
        <taxon>Flavobacteriia</taxon>
        <taxon>Flavobacteriales</taxon>
        <taxon>Flavobacteriaceae</taxon>
        <taxon>Aquimarina</taxon>
    </lineage>
</organism>
<feature type="repeat" description="TPR" evidence="1">
    <location>
        <begin position="137"/>
        <end position="170"/>
    </location>
</feature>
<dbReference type="InterPro" id="IPR006597">
    <property type="entry name" value="Sel1-like"/>
</dbReference>
<dbReference type="GO" id="GO:0006493">
    <property type="term" value="P:protein O-linked glycosylation"/>
    <property type="evidence" value="ECO:0007669"/>
    <property type="project" value="InterPro"/>
</dbReference>
<dbReference type="InterPro" id="IPR037919">
    <property type="entry name" value="OGT"/>
</dbReference>
<dbReference type="STRING" id="570521.SAMN04488508_102432"/>
<keyword evidence="4" id="KW-1185">Reference proteome</keyword>
<dbReference type="Pfam" id="PF00515">
    <property type="entry name" value="TPR_1"/>
    <property type="match status" value="1"/>
</dbReference>
<dbReference type="Pfam" id="PF13432">
    <property type="entry name" value="TPR_16"/>
    <property type="match status" value="1"/>
</dbReference>